<accession>A0ACC2IQQ3</accession>
<gene>
    <name evidence="1" type="ORF">OPT61_g1330</name>
</gene>
<keyword evidence="2" id="KW-1185">Reference proteome</keyword>
<reference evidence="1" key="1">
    <citation type="submission" date="2022-11" db="EMBL/GenBank/DDBJ databases">
        <title>Genome Sequence of Boeremia exigua.</title>
        <authorList>
            <person name="Buettner E."/>
        </authorList>
    </citation>
    <scope>NUCLEOTIDE SEQUENCE</scope>
    <source>
        <strain evidence="1">CU02</strain>
    </source>
</reference>
<protein>
    <submittedName>
        <fullName evidence="1">Uncharacterized protein</fullName>
    </submittedName>
</protein>
<evidence type="ECO:0000313" key="1">
    <source>
        <dbReference type="EMBL" id="KAJ8117475.1"/>
    </source>
</evidence>
<comment type="caution">
    <text evidence="1">The sequence shown here is derived from an EMBL/GenBank/DDBJ whole genome shotgun (WGS) entry which is preliminary data.</text>
</comment>
<dbReference type="EMBL" id="JAPHNI010000051">
    <property type="protein sequence ID" value="KAJ8117475.1"/>
    <property type="molecule type" value="Genomic_DNA"/>
</dbReference>
<evidence type="ECO:0000313" key="2">
    <source>
        <dbReference type="Proteomes" id="UP001153331"/>
    </source>
</evidence>
<sequence>MVFLPTEILNAILDECDKLWIPWEGYQDRFRYTPLVTINRNWQAAVEERTWKHVKLVPDRGPRKLEAFRSALRADPRRRRVLKKVEIFFDDYFARPKVKKERERVCDDDDDYYEAEERGSIGGDYSDAHRQSDADHWQEPSALISAFQAQNRRFFQDVKAIWDILAEFPDDLQVTDITVFLDGHSTYGFFGSDFCITHADYFKDISLQLENVPILPPLPSVRSLKLDDLNFQECELWPAIVTCKVATFLPALEVLHIRGLDNELSTDTFSRTLHLASHNLTTLTIRLPCITTDLLWPEDTNAPAPNWPNLRILDITTAFDRPTSTWWFISEAAQGWETPTQVRTSPSSDWAGEYAELYRAAGVYPDDEFRTAPDPALFDDLALRLARAVSRMPVLMYLDLEFHSWRQISWHARQQDKGFEGYKGWGFYFRDGERAKGAVCKYTKHSIFQCLPGIDSSVVERARTEWVFKCRGSRVGWEEGEEAKKLWRARGVEDFDVITTDEEGQFWQRKRNGVLIDTSTVSDYSLLNDGEE</sequence>
<dbReference type="Proteomes" id="UP001153331">
    <property type="component" value="Unassembled WGS sequence"/>
</dbReference>
<proteinExistence type="predicted"/>
<name>A0ACC2IQQ3_9PLEO</name>
<organism evidence="1 2">
    <name type="scientific">Boeremia exigua</name>
    <dbReference type="NCBI Taxonomy" id="749465"/>
    <lineage>
        <taxon>Eukaryota</taxon>
        <taxon>Fungi</taxon>
        <taxon>Dikarya</taxon>
        <taxon>Ascomycota</taxon>
        <taxon>Pezizomycotina</taxon>
        <taxon>Dothideomycetes</taxon>
        <taxon>Pleosporomycetidae</taxon>
        <taxon>Pleosporales</taxon>
        <taxon>Pleosporineae</taxon>
        <taxon>Didymellaceae</taxon>
        <taxon>Boeremia</taxon>
    </lineage>
</organism>